<dbReference type="EMBL" id="CAADFQ010000097">
    <property type="protein sequence ID" value="VFK35049.1"/>
    <property type="molecule type" value="Genomic_DNA"/>
</dbReference>
<feature type="transmembrane region" description="Helical" evidence="1">
    <location>
        <begin position="511"/>
        <end position="541"/>
    </location>
</feature>
<keyword evidence="1" id="KW-1133">Transmembrane helix</keyword>
<evidence type="ECO:0008006" key="4">
    <source>
        <dbReference type="Google" id="ProtNLM"/>
    </source>
</evidence>
<protein>
    <recommendedName>
        <fullName evidence="4">FtsX-like permease family protein</fullName>
    </recommendedName>
</protein>
<dbReference type="EMBL" id="CAADGH010000116">
    <property type="protein sequence ID" value="VFK77263.1"/>
    <property type="molecule type" value="Genomic_DNA"/>
</dbReference>
<evidence type="ECO:0000313" key="3">
    <source>
        <dbReference type="EMBL" id="VFK77263.1"/>
    </source>
</evidence>
<sequence length="597" mass="65831">MISFSRPLASFTEHPSARIASLFIRELFWGLKNGAQHCYLVFGLVLGLALLLLLGIGLSVLHTQVYESILGRAGGARVWMDSSVPLTPKELKNPLRLKDGRPLHVYPYTDIMARTLAPPGVRNTGLHGRIIPAHHPLRKVLQPVAGGKTALNLGFLGNSERPFQSLGDDFLLSESPLAVIYMGLRALPTIDWQAQIERAPALLKPDYEFLHALASDCRLTTALRTSAGMDHLFGEGEEPDMAQECGESQTAYKKRFSEWRQQLAGGGNRRSGLFLDTGEWIRMVWIRDIPLPGGFDYLMDYPLGQALKLRSPKSPSRNADSFETCRVNLGSRYSDVALRIDANGPVSAAALYPCLDPCFEKGAPDCRMEDVKYGEQKLIGPGLYPAWLTACPALADRLRYLSPGNQAPTVDRICAGFEVHQVDVYLPEYGALPEAERLLKEKWGMKPGIEARDALARVSELSATLDSVGKIGRIALLFYLCIVLLSLQDNLAQRRQGTLGQLRAHGLRGKYVLIGGMVADSLSWLLSVVLAMLIAALITFFALKLDIGQFMGYYEQGIMDVLGWLVGSLLLHLSFGALIHWWRVLRLEPGENLSAVA</sequence>
<proteinExistence type="predicted"/>
<keyword evidence="1" id="KW-0472">Membrane</keyword>
<dbReference type="AlphaFoldDB" id="A0A450Y0L2"/>
<evidence type="ECO:0000313" key="2">
    <source>
        <dbReference type="EMBL" id="VFK35049.1"/>
    </source>
</evidence>
<feature type="transmembrane region" description="Helical" evidence="1">
    <location>
        <begin position="561"/>
        <end position="582"/>
    </location>
</feature>
<organism evidence="2">
    <name type="scientific">Candidatus Kentrum sp. MB</name>
    <dbReference type="NCBI Taxonomy" id="2138164"/>
    <lineage>
        <taxon>Bacteria</taxon>
        <taxon>Pseudomonadati</taxon>
        <taxon>Pseudomonadota</taxon>
        <taxon>Gammaproteobacteria</taxon>
        <taxon>Candidatus Kentrum</taxon>
    </lineage>
</organism>
<gene>
    <name evidence="3" type="ORF">BECKMB1821H_GA0114242_11164</name>
    <name evidence="2" type="ORF">BECKMB1821I_GA0114274_10974</name>
</gene>
<name>A0A450Y0L2_9GAMM</name>
<feature type="transmembrane region" description="Helical" evidence="1">
    <location>
        <begin position="38"/>
        <end position="61"/>
    </location>
</feature>
<keyword evidence="1" id="KW-0812">Transmembrane</keyword>
<reference evidence="2" key="1">
    <citation type="submission" date="2019-02" db="EMBL/GenBank/DDBJ databases">
        <authorList>
            <person name="Gruber-Vodicka R. H."/>
            <person name="Seah K. B. B."/>
        </authorList>
    </citation>
    <scope>NUCLEOTIDE SEQUENCE</scope>
    <source>
        <strain evidence="3">BECK_BZ198</strain>
        <strain evidence="2">BECK_BZ199</strain>
    </source>
</reference>
<evidence type="ECO:0000256" key="1">
    <source>
        <dbReference type="SAM" id="Phobius"/>
    </source>
</evidence>
<feature type="transmembrane region" description="Helical" evidence="1">
    <location>
        <begin position="471"/>
        <end position="491"/>
    </location>
</feature>
<accession>A0A450Y0L2</accession>